<evidence type="ECO:0000256" key="2">
    <source>
        <dbReference type="ARBA" id="ARBA00022525"/>
    </source>
</evidence>
<dbReference type="Proteomes" id="UP001168821">
    <property type="component" value="Unassembled WGS sequence"/>
</dbReference>
<dbReference type="AlphaFoldDB" id="A0AA38HX26"/>
<dbReference type="PANTHER" id="PTHR24252">
    <property type="entry name" value="ACROSIN-RELATED"/>
    <property type="match status" value="1"/>
</dbReference>
<feature type="chain" id="PRO_5041247505" evidence="10">
    <location>
        <begin position="24"/>
        <end position="368"/>
    </location>
</feature>
<dbReference type="Pfam" id="PF00089">
    <property type="entry name" value="Trypsin"/>
    <property type="match status" value="1"/>
</dbReference>
<evidence type="ECO:0000256" key="6">
    <source>
        <dbReference type="ARBA" id="ARBA00022825"/>
    </source>
</evidence>
<organism evidence="13 14">
    <name type="scientific">Zophobas morio</name>
    <dbReference type="NCBI Taxonomy" id="2755281"/>
    <lineage>
        <taxon>Eukaryota</taxon>
        <taxon>Metazoa</taxon>
        <taxon>Ecdysozoa</taxon>
        <taxon>Arthropoda</taxon>
        <taxon>Hexapoda</taxon>
        <taxon>Insecta</taxon>
        <taxon>Pterygota</taxon>
        <taxon>Neoptera</taxon>
        <taxon>Endopterygota</taxon>
        <taxon>Coleoptera</taxon>
        <taxon>Polyphaga</taxon>
        <taxon>Cucujiformia</taxon>
        <taxon>Tenebrionidae</taxon>
        <taxon>Zophobas</taxon>
    </lineage>
</organism>
<dbReference type="PROSITE" id="PS51888">
    <property type="entry name" value="CLIP"/>
    <property type="match status" value="1"/>
</dbReference>
<dbReference type="EMBL" id="JALNTZ010000007">
    <property type="protein sequence ID" value="KAJ3645853.1"/>
    <property type="molecule type" value="Genomic_DNA"/>
</dbReference>
<accession>A0AA38HX26</accession>
<evidence type="ECO:0000256" key="1">
    <source>
        <dbReference type="ARBA" id="ARBA00004613"/>
    </source>
</evidence>
<keyword evidence="5 9" id="KW-0378">Hydrolase</keyword>
<dbReference type="InterPro" id="IPR022700">
    <property type="entry name" value="CLIP"/>
</dbReference>
<evidence type="ECO:0000256" key="3">
    <source>
        <dbReference type="ARBA" id="ARBA00022670"/>
    </source>
</evidence>
<keyword evidence="3 9" id="KW-0645">Protease</keyword>
<dbReference type="PROSITE" id="PS00134">
    <property type="entry name" value="TRYPSIN_HIS"/>
    <property type="match status" value="1"/>
</dbReference>
<dbReference type="Gene3D" id="3.30.1640.30">
    <property type="match status" value="1"/>
</dbReference>
<comment type="similarity">
    <text evidence="8">Belongs to the peptidase S1 family. CLIP subfamily.</text>
</comment>
<dbReference type="Gene3D" id="2.40.10.10">
    <property type="entry name" value="Trypsin-like serine proteases"/>
    <property type="match status" value="1"/>
</dbReference>
<protein>
    <submittedName>
        <fullName evidence="13">Uncharacterized protein</fullName>
    </submittedName>
</protein>
<dbReference type="FunFam" id="2.40.10.10:FF:000047">
    <property type="entry name" value="Trypsin eta"/>
    <property type="match status" value="1"/>
</dbReference>
<dbReference type="PROSITE" id="PS00135">
    <property type="entry name" value="TRYPSIN_SER"/>
    <property type="match status" value="1"/>
</dbReference>
<comment type="subcellular location">
    <subcellularLocation>
        <location evidence="1">Secreted</location>
    </subcellularLocation>
</comment>
<evidence type="ECO:0000259" key="12">
    <source>
        <dbReference type="PROSITE" id="PS51888"/>
    </source>
</evidence>
<evidence type="ECO:0000256" key="4">
    <source>
        <dbReference type="ARBA" id="ARBA00022729"/>
    </source>
</evidence>
<evidence type="ECO:0000256" key="8">
    <source>
        <dbReference type="ARBA" id="ARBA00024195"/>
    </source>
</evidence>
<keyword evidence="2" id="KW-0964">Secreted</keyword>
<keyword evidence="4 10" id="KW-0732">Signal</keyword>
<reference evidence="13" key="1">
    <citation type="journal article" date="2023" name="G3 (Bethesda)">
        <title>Whole genome assemblies of Zophobas morio and Tenebrio molitor.</title>
        <authorList>
            <person name="Kaur S."/>
            <person name="Stinson S.A."/>
            <person name="diCenzo G.C."/>
        </authorList>
    </citation>
    <scope>NUCLEOTIDE SEQUENCE</scope>
    <source>
        <strain evidence="13">QUZm001</strain>
    </source>
</reference>
<dbReference type="GO" id="GO:0016485">
    <property type="term" value="P:protein processing"/>
    <property type="evidence" value="ECO:0007669"/>
    <property type="project" value="UniProtKB-ARBA"/>
</dbReference>
<dbReference type="PANTHER" id="PTHR24252:SF7">
    <property type="entry name" value="HYALIN"/>
    <property type="match status" value="1"/>
</dbReference>
<name>A0AA38HX26_9CUCU</name>
<dbReference type="SUPFAM" id="SSF50494">
    <property type="entry name" value="Trypsin-like serine proteases"/>
    <property type="match status" value="1"/>
</dbReference>
<keyword evidence="7" id="KW-1015">Disulfide bond</keyword>
<feature type="signal peptide" evidence="10">
    <location>
        <begin position="1"/>
        <end position="23"/>
    </location>
</feature>
<dbReference type="SMART" id="SM00680">
    <property type="entry name" value="CLIP"/>
    <property type="match status" value="1"/>
</dbReference>
<dbReference type="PROSITE" id="PS50240">
    <property type="entry name" value="TRYPSIN_DOM"/>
    <property type="match status" value="1"/>
</dbReference>
<evidence type="ECO:0000313" key="14">
    <source>
        <dbReference type="Proteomes" id="UP001168821"/>
    </source>
</evidence>
<dbReference type="InterPro" id="IPR033116">
    <property type="entry name" value="TRYPSIN_SER"/>
</dbReference>
<evidence type="ECO:0000256" key="10">
    <source>
        <dbReference type="SAM" id="SignalP"/>
    </source>
</evidence>
<evidence type="ECO:0000256" key="7">
    <source>
        <dbReference type="ARBA" id="ARBA00023157"/>
    </source>
</evidence>
<dbReference type="PRINTS" id="PR00722">
    <property type="entry name" value="CHYMOTRYPSIN"/>
</dbReference>
<sequence length="368" mass="40469">MFQTKNWALYGLVIGLSLFHVYCKPRELSASSKCHNSDSPGKCIPITNCASALETIKKQRTHGLQRCGFEGIVEIVCCPDSEMGLGHNDDDQKKTSIRGGNLKRKSQQACEKYVKETPIDLAYYIVDGENAQLGEFPHMVALGFLGKDDKVYRFSCGGTLISPQYILTAAHCLINVHGNDLKIARLGVINVPELVKNPDPGIDYNVVDITVHKQYKWQEKFNDIALVELEKKVAFGDNIRPACLYTKNDDPKKLVVTGWGAVGLGAERSSILQKASLHPVPLQECNSTYHTRTQKHIIRDQICATSNKSDTCQGDSGGPLQIQSMASISTVVGITSYGIGCGSNYPGVYTRVSGYLDWIEKIVWPGAI</sequence>
<keyword evidence="6 9" id="KW-0720">Serine protease</keyword>
<feature type="domain" description="Clip" evidence="12">
    <location>
        <begin position="33"/>
        <end position="78"/>
    </location>
</feature>
<dbReference type="InterPro" id="IPR043504">
    <property type="entry name" value="Peptidase_S1_PA_chymotrypsin"/>
</dbReference>
<dbReference type="InterPro" id="IPR009003">
    <property type="entry name" value="Peptidase_S1_PA"/>
</dbReference>
<dbReference type="InterPro" id="IPR001314">
    <property type="entry name" value="Peptidase_S1A"/>
</dbReference>
<gene>
    <name evidence="13" type="ORF">Zmor_023477</name>
</gene>
<dbReference type="GO" id="GO:0004252">
    <property type="term" value="F:serine-type endopeptidase activity"/>
    <property type="evidence" value="ECO:0007669"/>
    <property type="project" value="InterPro"/>
</dbReference>
<evidence type="ECO:0000259" key="11">
    <source>
        <dbReference type="PROSITE" id="PS50240"/>
    </source>
</evidence>
<comment type="caution">
    <text evidence="13">The sequence shown here is derived from an EMBL/GenBank/DDBJ whole genome shotgun (WGS) entry which is preliminary data.</text>
</comment>
<dbReference type="InterPro" id="IPR018114">
    <property type="entry name" value="TRYPSIN_HIS"/>
</dbReference>
<evidence type="ECO:0000256" key="9">
    <source>
        <dbReference type="RuleBase" id="RU363034"/>
    </source>
</evidence>
<dbReference type="SMART" id="SM00020">
    <property type="entry name" value="Tryp_SPc"/>
    <property type="match status" value="1"/>
</dbReference>
<dbReference type="InterPro" id="IPR038565">
    <property type="entry name" value="CLIP_sf"/>
</dbReference>
<feature type="domain" description="Peptidase S1" evidence="11">
    <location>
        <begin position="125"/>
        <end position="364"/>
    </location>
</feature>
<evidence type="ECO:0000256" key="5">
    <source>
        <dbReference type="ARBA" id="ARBA00022801"/>
    </source>
</evidence>
<evidence type="ECO:0000313" key="13">
    <source>
        <dbReference type="EMBL" id="KAJ3645853.1"/>
    </source>
</evidence>
<dbReference type="InterPro" id="IPR001254">
    <property type="entry name" value="Trypsin_dom"/>
</dbReference>
<dbReference type="GO" id="GO:0005576">
    <property type="term" value="C:extracellular region"/>
    <property type="evidence" value="ECO:0007669"/>
    <property type="project" value="UniProtKB-SubCell"/>
</dbReference>
<proteinExistence type="inferred from homology"/>
<keyword evidence="14" id="KW-1185">Reference proteome</keyword>
<dbReference type="CDD" id="cd00190">
    <property type="entry name" value="Tryp_SPc"/>
    <property type="match status" value="1"/>
</dbReference>